<proteinExistence type="predicted"/>
<dbReference type="EMBL" id="JAGINS010000001">
    <property type="protein sequence ID" value="MBP2357645.1"/>
    <property type="molecule type" value="Genomic_DNA"/>
</dbReference>
<keyword evidence="2" id="KW-0472">Membrane</keyword>
<accession>A0ABS4V159</accession>
<evidence type="ECO:0000256" key="2">
    <source>
        <dbReference type="SAM" id="Phobius"/>
    </source>
</evidence>
<evidence type="ECO:0000313" key="3">
    <source>
        <dbReference type="EMBL" id="MBP2357645.1"/>
    </source>
</evidence>
<gene>
    <name evidence="3" type="ORF">JOF59_000045</name>
</gene>
<name>A0ABS4V159_9ACTN</name>
<feature type="compositionally biased region" description="Basic and acidic residues" evidence="1">
    <location>
        <begin position="1"/>
        <end position="19"/>
    </location>
</feature>
<keyword evidence="2" id="KW-1133">Transmembrane helix</keyword>
<comment type="caution">
    <text evidence="3">The sequence shown here is derived from an EMBL/GenBank/DDBJ whole genome shotgun (WGS) entry which is preliminary data.</text>
</comment>
<sequence length="108" mass="11569">MAYYDERLRGLEDRSRSDEPYAVDSPRAADVSAAADALGRGAPRAPRTYRRGLAWVWLAAGLAALGVGIGIGHGVLIAAGLVVAGVAGQLFDPRRRERAPRDRVPHPR</sequence>
<keyword evidence="4" id="KW-1185">Reference proteome</keyword>
<keyword evidence="2" id="KW-0812">Transmembrane</keyword>
<dbReference type="Proteomes" id="UP001519311">
    <property type="component" value="Unassembled WGS sequence"/>
</dbReference>
<organism evidence="3 4">
    <name type="scientific">Streptomyces clavifer</name>
    <dbReference type="NCBI Taxonomy" id="68188"/>
    <lineage>
        <taxon>Bacteria</taxon>
        <taxon>Bacillati</taxon>
        <taxon>Actinomycetota</taxon>
        <taxon>Actinomycetes</taxon>
        <taxon>Kitasatosporales</taxon>
        <taxon>Streptomycetaceae</taxon>
        <taxon>Streptomyces</taxon>
    </lineage>
</organism>
<feature type="transmembrane region" description="Helical" evidence="2">
    <location>
        <begin position="52"/>
        <end position="69"/>
    </location>
</feature>
<protein>
    <recommendedName>
        <fullName evidence="5">DUF3040 domain-containing protein</fullName>
    </recommendedName>
</protein>
<feature type="region of interest" description="Disordered" evidence="1">
    <location>
        <begin position="1"/>
        <end position="28"/>
    </location>
</feature>
<reference evidence="3 4" key="1">
    <citation type="submission" date="2021-03" db="EMBL/GenBank/DDBJ databases">
        <title>Sequencing the genomes of 1000 actinobacteria strains.</title>
        <authorList>
            <person name="Klenk H.-P."/>
        </authorList>
    </citation>
    <scope>NUCLEOTIDE SEQUENCE [LARGE SCALE GENOMIC DNA]</scope>
    <source>
        <strain evidence="3 4">DSM 40843</strain>
    </source>
</reference>
<evidence type="ECO:0008006" key="5">
    <source>
        <dbReference type="Google" id="ProtNLM"/>
    </source>
</evidence>
<dbReference type="RefSeq" id="WP_056790612.1">
    <property type="nucleotide sequence ID" value="NZ_BMWJ01000016.1"/>
</dbReference>
<evidence type="ECO:0000313" key="4">
    <source>
        <dbReference type="Proteomes" id="UP001519311"/>
    </source>
</evidence>
<evidence type="ECO:0000256" key="1">
    <source>
        <dbReference type="SAM" id="MobiDB-lite"/>
    </source>
</evidence>